<dbReference type="OrthoDB" id="360327at2759"/>
<evidence type="ECO:0000313" key="3">
    <source>
        <dbReference type="EMBL" id="CAK64658.1"/>
    </source>
</evidence>
<dbReference type="HOGENOM" id="CLU_1163043_0_0_1"/>
<feature type="compositionally biased region" description="Polar residues" evidence="2">
    <location>
        <begin position="189"/>
        <end position="200"/>
    </location>
</feature>
<dbReference type="InterPro" id="IPR007590">
    <property type="entry name" value="Saf4/Yju2"/>
</dbReference>
<evidence type="ECO:0000256" key="1">
    <source>
        <dbReference type="ARBA" id="ARBA00005595"/>
    </source>
</evidence>
<reference evidence="3 4" key="1">
    <citation type="journal article" date="2006" name="Nature">
        <title>Global trends of whole-genome duplications revealed by the ciliate Paramecium tetraurelia.</title>
        <authorList>
            <consortium name="Genoscope"/>
            <person name="Aury J.-M."/>
            <person name="Jaillon O."/>
            <person name="Duret L."/>
            <person name="Noel B."/>
            <person name="Jubin C."/>
            <person name="Porcel B.M."/>
            <person name="Segurens B."/>
            <person name="Daubin V."/>
            <person name="Anthouard V."/>
            <person name="Aiach N."/>
            <person name="Arnaiz O."/>
            <person name="Billaut A."/>
            <person name="Beisson J."/>
            <person name="Blanc I."/>
            <person name="Bouhouche K."/>
            <person name="Camara F."/>
            <person name="Duharcourt S."/>
            <person name="Guigo R."/>
            <person name="Gogendeau D."/>
            <person name="Katinka M."/>
            <person name="Keller A.-M."/>
            <person name="Kissmehl R."/>
            <person name="Klotz C."/>
            <person name="Koll F."/>
            <person name="Le Moue A."/>
            <person name="Lepere C."/>
            <person name="Malinsky S."/>
            <person name="Nowacki M."/>
            <person name="Nowak J.K."/>
            <person name="Plattner H."/>
            <person name="Poulain J."/>
            <person name="Ruiz F."/>
            <person name="Serrano V."/>
            <person name="Zagulski M."/>
            <person name="Dessen P."/>
            <person name="Betermier M."/>
            <person name="Weissenbach J."/>
            <person name="Scarpelli C."/>
            <person name="Schachter V."/>
            <person name="Sperling L."/>
            <person name="Meyer E."/>
            <person name="Cohen J."/>
            <person name="Wincker P."/>
        </authorList>
    </citation>
    <scope>NUCLEOTIDE SEQUENCE [LARGE SCALE GENOMIC DNA]</scope>
    <source>
        <strain evidence="3 4">Stock d4-2</strain>
    </source>
</reference>
<sequence>MIAKGVRFNAAKREVGKFHSTTILQFSMLCPSCKNTIVCKTDPENCDYNYTEGALSTEKATDMEFIPDPEQKIKEQSNAMYKLEREVEKVKQNNLAPVLEDLQKYRLENWKDDFEKNLMLRRKLKEDKIKDAIIEEEKNRVKNFGLPMEDLTKSELVNMSVQINQREIKEVKFQESSSRKQQREKRQEIMSQSILPSGRMSQQLQKQLEELNKKVSKLPAATRKIFKQQLMPKKNNFNF</sequence>
<dbReference type="Pfam" id="PF04502">
    <property type="entry name" value="Saf4_Yju2"/>
    <property type="match status" value="1"/>
</dbReference>
<dbReference type="OMA" id="ECKINDT"/>
<dbReference type="KEGG" id="ptm:GSPATT00034134001"/>
<dbReference type="Proteomes" id="UP000000600">
    <property type="component" value="Unassembled WGS sequence"/>
</dbReference>
<name>A0C1J1_PARTE</name>
<evidence type="ECO:0000256" key="2">
    <source>
        <dbReference type="SAM" id="MobiDB-lite"/>
    </source>
</evidence>
<accession>A0C1J1</accession>
<dbReference type="eggNOG" id="KOG2990">
    <property type="taxonomic scope" value="Eukaryota"/>
</dbReference>
<dbReference type="GO" id="GO:0005684">
    <property type="term" value="C:U2-type spliceosomal complex"/>
    <property type="evidence" value="ECO:0000318"/>
    <property type="project" value="GO_Central"/>
</dbReference>
<dbReference type="GeneID" id="5017840"/>
<dbReference type="GO" id="GO:0008380">
    <property type="term" value="P:RNA splicing"/>
    <property type="evidence" value="ECO:0000318"/>
    <property type="project" value="GO_Central"/>
</dbReference>
<gene>
    <name evidence="3" type="ORF">GSPATT00034134001</name>
</gene>
<dbReference type="PANTHER" id="PTHR12111:SF2">
    <property type="entry name" value="SPLICING FACTOR YJU2B-RELATED"/>
    <property type="match status" value="1"/>
</dbReference>
<dbReference type="EMBL" id="CT868033">
    <property type="protein sequence ID" value="CAK64658.1"/>
    <property type="molecule type" value="Genomic_DNA"/>
</dbReference>
<dbReference type="PANTHER" id="PTHR12111">
    <property type="entry name" value="SPLICING FACTOR YJU2"/>
    <property type="match status" value="1"/>
</dbReference>
<comment type="similarity">
    <text evidence="1">Belongs to the CWC16 family.</text>
</comment>
<proteinExistence type="inferred from homology"/>
<keyword evidence="4" id="KW-1185">Reference proteome</keyword>
<evidence type="ECO:0000313" key="4">
    <source>
        <dbReference type="Proteomes" id="UP000000600"/>
    </source>
</evidence>
<organism evidence="3 4">
    <name type="scientific">Paramecium tetraurelia</name>
    <dbReference type="NCBI Taxonomy" id="5888"/>
    <lineage>
        <taxon>Eukaryota</taxon>
        <taxon>Sar</taxon>
        <taxon>Alveolata</taxon>
        <taxon>Ciliophora</taxon>
        <taxon>Intramacronucleata</taxon>
        <taxon>Oligohymenophorea</taxon>
        <taxon>Peniculida</taxon>
        <taxon>Parameciidae</taxon>
        <taxon>Paramecium</taxon>
    </lineage>
</organism>
<dbReference type="GO" id="GO:0000398">
    <property type="term" value="P:mRNA splicing, via spliceosome"/>
    <property type="evidence" value="ECO:0007669"/>
    <property type="project" value="InterPro"/>
</dbReference>
<protein>
    <submittedName>
        <fullName evidence="3">Uncharacterized protein</fullName>
    </submittedName>
</protein>
<dbReference type="RefSeq" id="XP_001432055.1">
    <property type="nucleotide sequence ID" value="XM_001432018.1"/>
</dbReference>
<dbReference type="STRING" id="5888.A0C1J1"/>
<feature type="region of interest" description="Disordered" evidence="2">
    <location>
        <begin position="172"/>
        <end position="200"/>
    </location>
</feature>
<dbReference type="AlphaFoldDB" id="A0C1J1"/>
<dbReference type="InParanoid" id="A0C1J1"/>
<dbReference type="GO" id="GO:0071014">
    <property type="term" value="C:post-mRNA release spliceosomal complex"/>
    <property type="evidence" value="ECO:0000318"/>
    <property type="project" value="GO_Central"/>
</dbReference>